<feature type="region of interest" description="Disordered" evidence="1">
    <location>
        <begin position="22"/>
        <end position="89"/>
    </location>
</feature>
<dbReference type="RefSeq" id="WP_275476503.1">
    <property type="nucleotide sequence ID" value="NZ_CP162940.1"/>
</dbReference>
<feature type="chain" id="PRO_5046397467" description="Lipoprotein" evidence="2">
    <location>
        <begin position="23"/>
        <end position="195"/>
    </location>
</feature>
<organism evidence="3 4">
    <name type="scientific">Alicyclobacillus fastidiosus</name>
    <dbReference type="NCBI Taxonomy" id="392011"/>
    <lineage>
        <taxon>Bacteria</taxon>
        <taxon>Bacillati</taxon>
        <taxon>Bacillota</taxon>
        <taxon>Bacilli</taxon>
        <taxon>Bacillales</taxon>
        <taxon>Alicyclobacillaceae</taxon>
        <taxon>Alicyclobacillus</taxon>
    </lineage>
</organism>
<name>A0ABV5AJL1_9BACL</name>
<gene>
    <name evidence="3" type="ORF">KKP3000_000653</name>
</gene>
<evidence type="ECO:0000313" key="3">
    <source>
        <dbReference type="EMBL" id="MFB5191867.1"/>
    </source>
</evidence>
<dbReference type="EMBL" id="JBDXSU010000014">
    <property type="protein sequence ID" value="MFB5191867.1"/>
    <property type="molecule type" value="Genomic_DNA"/>
</dbReference>
<keyword evidence="4" id="KW-1185">Reference proteome</keyword>
<evidence type="ECO:0000256" key="2">
    <source>
        <dbReference type="SAM" id="SignalP"/>
    </source>
</evidence>
<sequence>MKRTSLCSLVCAVGLSIATVSGCGSHSTASDNTSSIPSTAPNNGTGSQTSNAAGSQNPTPHRSTEHGTGSENSSHNNTTTGSTTSVTPSNPLLTLEQIQVADHQVVFILTHGDMQNTYGNPHISADNKHFIVTLKNVEQGHYPLNKTKSIQSNWATSYQITRNGHDLTLSFTLKPGVSHFTPMIGGGDQIAFTFQ</sequence>
<evidence type="ECO:0000256" key="1">
    <source>
        <dbReference type="SAM" id="MobiDB-lite"/>
    </source>
</evidence>
<keyword evidence="2" id="KW-0732">Signal</keyword>
<accession>A0ABV5AJL1</accession>
<proteinExistence type="predicted"/>
<evidence type="ECO:0000313" key="4">
    <source>
        <dbReference type="Proteomes" id="UP001579974"/>
    </source>
</evidence>
<evidence type="ECO:0008006" key="5">
    <source>
        <dbReference type="Google" id="ProtNLM"/>
    </source>
</evidence>
<feature type="compositionally biased region" description="Low complexity" evidence="1">
    <location>
        <begin position="67"/>
        <end position="89"/>
    </location>
</feature>
<feature type="signal peptide" evidence="2">
    <location>
        <begin position="1"/>
        <end position="22"/>
    </location>
</feature>
<reference evidence="3 4" key="1">
    <citation type="journal article" date="2024" name="Int. J. Mol. Sci.">
        <title>Exploration of Alicyclobacillus spp. Genome in Search of Antibiotic Resistance.</title>
        <authorList>
            <person name="Bucka-Kolendo J."/>
            <person name="Kiousi D.E."/>
            <person name="Dekowska A."/>
            <person name="Mikolajczuk-Szczyrba A."/>
            <person name="Karadedos D.M."/>
            <person name="Michael P."/>
            <person name="Galanis A."/>
            <person name="Sokolowska B."/>
        </authorList>
    </citation>
    <scope>NUCLEOTIDE SEQUENCE [LARGE SCALE GENOMIC DNA]</scope>
    <source>
        <strain evidence="3 4">KKP 3000</strain>
    </source>
</reference>
<dbReference type="Proteomes" id="UP001579974">
    <property type="component" value="Unassembled WGS sequence"/>
</dbReference>
<dbReference type="PROSITE" id="PS51257">
    <property type="entry name" value="PROKAR_LIPOPROTEIN"/>
    <property type="match status" value="1"/>
</dbReference>
<feature type="compositionally biased region" description="Polar residues" evidence="1">
    <location>
        <begin position="22"/>
        <end position="61"/>
    </location>
</feature>
<protein>
    <recommendedName>
        <fullName evidence="5">Lipoprotein</fullName>
    </recommendedName>
</protein>
<comment type="caution">
    <text evidence="3">The sequence shown here is derived from an EMBL/GenBank/DDBJ whole genome shotgun (WGS) entry which is preliminary data.</text>
</comment>